<protein>
    <submittedName>
        <fullName evidence="2">Uncharacterized protein</fullName>
    </submittedName>
</protein>
<proteinExistence type="predicted"/>
<name>S0DDT6_9ZZZZ</name>
<evidence type="ECO:0000313" key="2">
    <source>
        <dbReference type="EMBL" id="CCO20879.1"/>
    </source>
</evidence>
<evidence type="ECO:0000313" key="3">
    <source>
        <dbReference type="EMBL" id="CCO21547.1"/>
    </source>
</evidence>
<accession>S0DDT6</accession>
<sequence>MDLKDIMGNAKDKVEDMAKSAGDGIGDFAKNAEGKVEDAAKDASKGAAEKVKGMFHKDEK</sequence>
<reference evidence="2" key="1">
    <citation type="submission" date="2012-10" db="EMBL/GenBank/DDBJ databases">
        <authorList>
            <person name="Sandrine L."/>
        </authorList>
    </citation>
    <scope>NUCLEOTIDE SEQUENCE</scope>
</reference>
<reference evidence="2" key="2">
    <citation type="journal article" date="2013" name="Biotechnol. Biofuels">
        <title>Mining for hemicellulases in the fungus-growing termite Pseudacanthotermes militaris using functional metagenomics.</title>
        <authorList>
            <person name="Bastien G."/>
            <person name="Arnal G."/>
            <person name="Bozonnet S."/>
            <person name="Laguerre S."/>
            <person name="Ferreira F."/>
            <person name="Faure R."/>
            <person name="Henrissat B."/>
            <person name="Lefevre F."/>
            <person name="Robe P."/>
            <person name="Bouchez O."/>
            <person name="Noirot C."/>
            <person name="Dumon C."/>
            <person name="O'Donohue M."/>
        </authorList>
    </citation>
    <scope>NUCLEOTIDE SEQUENCE</scope>
</reference>
<dbReference type="EMBL" id="HF548272">
    <property type="protein sequence ID" value="CCO20879.1"/>
    <property type="molecule type" value="Genomic_DNA"/>
</dbReference>
<organism evidence="2">
    <name type="scientific">termite gut metagenome</name>
    <dbReference type="NCBI Taxonomy" id="433724"/>
    <lineage>
        <taxon>unclassified sequences</taxon>
        <taxon>metagenomes</taxon>
        <taxon>organismal metagenomes</taxon>
    </lineage>
</organism>
<gene>
    <name evidence="2" type="ORF">BN138_67</name>
    <name evidence="3" type="ORF">BN138_735</name>
</gene>
<evidence type="ECO:0000256" key="1">
    <source>
        <dbReference type="SAM" id="MobiDB-lite"/>
    </source>
</evidence>
<dbReference type="Gene3D" id="1.10.287.700">
    <property type="entry name" value="Helix hairpin bin"/>
    <property type="match status" value="1"/>
</dbReference>
<dbReference type="EMBL" id="HF548310">
    <property type="protein sequence ID" value="CCO21547.1"/>
    <property type="molecule type" value="Genomic_DNA"/>
</dbReference>
<dbReference type="AlphaFoldDB" id="S0DDT6"/>
<feature type="region of interest" description="Disordered" evidence="1">
    <location>
        <begin position="34"/>
        <end position="60"/>
    </location>
</feature>